<feature type="compositionally biased region" description="Pro residues" evidence="1">
    <location>
        <begin position="430"/>
        <end position="439"/>
    </location>
</feature>
<protein>
    <submittedName>
        <fullName evidence="2">Uncharacterized protein</fullName>
    </submittedName>
</protein>
<comment type="caution">
    <text evidence="2">The sequence shown here is derived from an EMBL/GenBank/DDBJ whole genome shotgun (WGS) entry which is preliminary data.</text>
</comment>
<dbReference type="Proteomes" id="UP001221757">
    <property type="component" value="Unassembled WGS sequence"/>
</dbReference>
<evidence type="ECO:0000256" key="1">
    <source>
        <dbReference type="SAM" id="MobiDB-lite"/>
    </source>
</evidence>
<keyword evidence="3" id="KW-1185">Reference proteome</keyword>
<feature type="region of interest" description="Disordered" evidence="1">
    <location>
        <begin position="368"/>
        <end position="406"/>
    </location>
</feature>
<dbReference type="EMBL" id="JARKIE010000102">
    <property type="protein sequence ID" value="KAJ7685872.1"/>
    <property type="molecule type" value="Genomic_DNA"/>
</dbReference>
<name>A0AAD7DAB2_MYCRO</name>
<gene>
    <name evidence="2" type="ORF">B0H17DRAFT_1137350</name>
</gene>
<evidence type="ECO:0000313" key="3">
    <source>
        <dbReference type="Proteomes" id="UP001221757"/>
    </source>
</evidence>
<feature type="region of interest" description="Disordered" evidence="1">
    <location>
        <begin position="424"/>
        <end position="452"/>
    </location>
</feature>
<accession>A0AAD7DAB2</accession>
<dbReference type="AlphaFoldDB" id="A0AAD7DAB2"/>
<proteinExistence type="predicted"/>
<reference evidence="2" key="1">
    <citation type="submission" date="2023-03" db="EMBL/GenBank/DDBJ databases">
        <title>Massive genome expansion in bonnet fungi (Mycena s.s.) driven by repeated elements and novel gene families across ecological guilds.</title>
        <authorList>
            <consortium name="Lawrence Berkeley National Laboratory"/>
            <person name="Harder C.B."/>
            <person name="Miyauchi S."/>
            <person name="Viragh M."/>
            <person name="Kuo A."/>
            <person name="Thoen E."/>
            <person name="Andreopoulos B."/>
            <person name="Lu D."/>
            <person name="Skrede I."/>
            <person name="Drula E."/>
            <person name="Henrissat B."/>
            <person name="Morin E."/>
            <person name="Kohler A."/>
            <person name="Barry K."/>
            <person name="LaButti K."/>
            <person name="Morin E."/>
            <person name="Salamov A."/>
            <person name="Lipzen A."/>
            <person name="Mereny Z."/>
            <person name="Hegedus B."/>
            <person name="Baldrian P."/>
            <person name="Stursova M."/>
            <person name="Weitz H."/>
            <person name="Taylor A."/>
            <person name="Grigoriev I.V."/>
            <person name="Nagy L.G."/>
            <person name="Martin F."/>
            <person name="Kauserud H."/>
        </authorList>
    </citation>
    <scope>NUCLEOTIDE SEQUENCE</scope>
    <source>
        <strain evidence="2">CBHHK067</strain>
    </source>
</reference>
<sequence>MTVSNEATLGIHHVPAAGVVEGQSLPAAWDSGGNQPIIHERKRQCHSKYDSGCSVCWTLVTEEAKAKRIPGEKGLRDCSSLLATKYSGVGTSDSLPRVFTCAAHLQPTTGAGSLSDCESDKLRARIAVLEESNLRTVELLRALSETCVVERGQAKTKHADLKAERAGFHMERVLLQSERVELDMNLESLRRERAAFEQGLGRRSRLDGGNYGSRARTIESNRALLLARGAALGASAANQRVTLANERERKALQADSERINVDMIGVSLRMQLASSEKAVGAASAAPPASTPSCTAANHLTGRAQEVEQREDLPAATLGSLTTYAHRATDDDDREPPINLDMTRDPLRRPPATNHATALPAFRRDFQEEEEDRECDIGAPPRKRQKTSGCNDLLPPLPETIPSPLGRPQLFPMITADPTKGMVLCRRKPRAPPPPPPPHDVPSARQPRNRAPPTFGVRLPAALLHDRQHEFALSCLSCRRLSFDRHCPVCTPSAPEASNRPVTPLSALLVLAQERTGGTRTIGLYSDVRGPVLFLDDFLNVFFLG</sequence>
<feature type="region of interest" description="Disordered" evidence="1">
    <location>
        <begin position="322"/>
        <end position="353"/>
    </location>
</feature>
<evidence type="ECO:0000313" key="2">
    <source>
        <dbReference type="EMBL" id="KAJ7685872.1"/>
    </source>
</evidence>
<organism evidence="2 3">
    <name type="scientific">Mycena rosella</name>
    <name type="common">Pink bonnet</name>
    <name type="synonym">Agaricus rosellus</name>
    <dbReference type="NCBI Taxonomy" id="1033263"/>
    <lineage>
        <taxon>Eukaryota</taxon>
        <taxon>Fungi</taxon>
        <taxon>Dikarya</taxon>
        <taxon>Basidiomycota</taxon>
        <taxon>Agaricomycotina</taxon>
        <taxon>Agaricomycetes</taxon>
        <taxon>Agaricomycetidae</taxon>
        <taxon>Agaricales</taxon>
        <taxon>Marasmiineae</taxon>
        <taxon>Mycenaceae</taxon>
        <taxon>Mycena</taxon>
    </lineage>
</organism>